<accession>A0A841K2A1</accession>
<evidence type="ECO:0000313" key="2">
    <source>
        <dbReference type="Proteomes" id="UP000538666"/>
    </source>
</evidence>
<dbReference type="Proteomes" id="UP000538666">
    <property type="component" value="Unassembled WGS sequence"/>
</dbReference>
<dbReference type="EMBL" id="JACHEK010000010">
    <property type="protein sequence ID" value="MBB6146717.1"/>
    <property type="molecule type" value="Genomic_DNA"/>
</dbReference>
<organism evidence="1 2">
    <name type="scientific">Silvibacterium bohemicum</name>
    <dbReference type="NCBI Taxonomy" id="1577686"/>
    <lineage>
        <taxon>Bacteria</taxon>
        <taxon>Pseudomonadati</taxon>
        <taxon>Acidobacteriota</taxon>
        <taxon>Terriglobia</taxon>
        <taxon>Terriglobales</taxon>
        <taxon>Acidobacteriaceae</taxon>
        <taxon>Silvibacterium</taxon>
    </lineage>
</organism>
<protein>
    <submittedName>
        <fullName evidence="1">Uncharacterized protein</fullName>
    </submittedName>
</protein>
<reference evidence="1 2" key="1">
    <citation type="submission" date="2020-08" db="EMBL/GenBank/DDBJ databases">
        <title>Genomic Encyclopedia of Type Strains, Phase IV (KMG-IV): sequencing the most valuable type-strain genomes for metagenomic binning, comparative biology and taxonomic classification.</title>
        <authorList>
            <person name="Goeker M."/>
        </authorList>
    </citation>
    <scope>NUCLEOTIDE SEQUENCE [LARGE SCALE GENOMIC DNA]</scope>
    <source>
        <strain evidence="1 2">DSM 103733</strain>
    </source>
</reference>
<name>A0A841K2A1_9BACT</name>
<comment type="caution">
    <text evidence="1">The sequence shown here is derived from an EMBL/GenBank/DDBJ whole genome shotgun (WGS) entry which is preliminary data.</text>
</comment>
<keyword evidence="2" id="KW-1185">Reference proteome</keyword>
<sequence length="76" mass="8559">MLRFPESRPDSRFLHRFNVASNNHDSICRSCAKTIGSSSVEADLLYSELEHKCKDGILIDFAEAVRRSGKTSEISK</sequence>
<gene>
    <name evidence="1" type="ORF">HNQ77_004696</name>
</gene>
<evidence type="ECO:0000313" key="1">
    <source>
        <dbReference type="EMBL" id="MBB6146717.1"/>
    </source>
</evidence>
<proteinExistence type="predicted"/>
<dbReference type="AlphaFoldDB" id="A0A841K2A1"/>